<dbReference type="InterPro" id="IPR050218">
    <property type="entry name" value="LptD"/>
</dbReference>
<protein>
    <submittedName>
        <fullName evidence="4">LPS-assembly protein LptD</fullName>
    </submittedName>
</protein>
<dbReference type="AlphaFoldDB" id="A0A6N3D521"/>
<proteinExistence type="predicted"/>
<keyword evidence="2" id="KW-0732">Signal</keyword>
<sequence>MVMKKAKYALGAALVAMPLLAVQAADNRGLVYKNAQDVATDSNPVTIANMGESDGGLIRVVRRGTPATTVNDSELPVKVDADSMYYSSATGNVVAVGKVDAYQGSREIHSEKLLGNTKSQEYTTDGEFHYLENKGATKDLRGQDLVFNSGTNAMTAPDVIGYVEPYYVKAEKAEFDGNQGLITKGWVTTKHAMAYKGVPDYRIEGSTIEVYPGDKAIIHDAKLFIKNGKIMSTKKYVVSLRNDRQGQFSVFDLIPRLTYSSDDGFGLKGGLKYPVGDDGELFFRYQWMTKEGFKPSYGYRHYLPWGVATFGVSRESATLNARTVWVEKKPEFSVYTNVYHIGDTPFTVRGGATAGYWKEDYIKGSHYMYFGEVSHDTIKLAKNANLRFFAGYQRDYYGYNDHIRSMPYWGGNTNWRINSRVNVFAGYRQNNIDPKDNSPYPFDREDILHNFTVGASFRLTRLDTFTITTKRDVQSGELRYVDYTWHRDMHSFEGWLTYQSKQKKWSYTVVAKDF</sequence>
<dbReference type="Gene3D" id="2.60.450.10">
    <property type="entry name" value="Lipopolysaccharide (LPS) transport protein A like domain"/>
    <property type="match status" value="1"/>
</dbReference>
<keyword evidence="1" id="KW-0998">Cell outer membrane</keyword>
<evidence type="ECO:0000313" key="4">
    <source>
        <dbReference type="EMBL" id="VYU24256.1"/>
    </source>
</evidence>
<dbReference type="SUPFAM" id="SSF56935">
    <property type="entry name" value="Porins"/>
    <property type="match status" value="1"/>
</dbReference>
<dbReference type="InterPro" id="IPR005653">
    <property type="entry name" value="OstA-like_N"/>
</dbReference>
<feature type="chain" id="PRO_5027073084" evidence="2">
    <location>
        <begin position="25"/>
        <end position="514"/>
    </location>
</feature>
<dbReference type="RefSeq" id="WP_156705104.1">
    <property type="nucleotide sequence ID" value="NZ_CACRUX010000055.1"/>
</dbReference>
<dbReference type="PANTHER" id="PTHR30189">
    <property type="entry name" value="LPS-ASSEMBLY PROTEIN"/>
    <property type="match status" value="1"/>
</dbReference>
<dbReference type="PANTHER" id="PTHR30189:SF1">
    <property type="entry name" value="LPS-ASSEMBLY PROTEIN LPTD"/>
    <property type="match status" value="1"/>
</dbReference>
<name>A0A6N3D521_9FIRM</name>
<gene>
    <name evidence="4" type="primary">lptD_2</name>
    <name evidence="4" type="ORF">VRLFYP33_01531</name>
</gene>
<evidence type="ECO:0000259" key="3">
    <source>
        <dbReference type="Pfam" id="PF03968"/>
    </source>
</evidence>
<feature type="signal peptide" evidence="2">
    <location>
        <begin position="1"/>
        <end position="24"/>
    </location>
</feature>
<keyword evidence="1" id="KW-0472">Membrane</keyword>
<accession>A0A6N3D521</accession>
<organism evidence="4">
    <name type="scientific">Veillonella ratti</name>
    <dbReference type="NCBI Taxonomy" id="103892"/>
    <lineage>
        <taxon>Bacteria</taxon>
        <taxon>Bacillati</taxon>
        <taxon>Bacillota</taxon>
        <taxon>Negativicutes</taxon>
        <taxon>Veillonellales</taxon>
        <taxon>Veillonellaceae</taxon>
        <taxon>Veillonella</taxon>
    </lineage>
</organism>
<dbReference type="GO" id="GO:0009279">
    <property type="term" value="C:cell outer membrane"/>
    <property type="evidence" value="ECO:0007669"/>
    <property type="project" value="TreeGrafter"/>
</dbReference>
<dbReference type="Pfam" id="PF03968">
    <property type="entry name" value="LptD_N"/>
    <property type="match status" value="1"/>
</dbReference>
<reference evidence="4" key="1">
    <citation type="submission" date="2019-11" db="EMBL/GenBank/DDBJ databases">
        <authorList>
            <person name="Feng L."/>
        </authorList>
    </citation>
    <scope>NUCLEOTIDE SEQUENCE</scope>
    <source>
        <strain evidence="4">VrattiLFYP33</strain>
    </source>
</reference>
<evidence type="ECO:0000256" key="1">
    <source>
        <dbReference type="ARBA" id="ARBA00023237"/>
    </source>
</evidence>
<dbReference type="GO" id="GO:1990351">
    <property type="term" value="C:transporter complex"/>
    <property type="evidence" value="ECO:0007669"/>
    <property type="project" value="TreeGrafter"/>
</dbReference>
<feature type="domain" description="Organic solvent tolerance-like N-terminal" evidence="3">
    <location>
        <begin position="78"/>
        <end position="180"/>
    </location>
</feature>
<evidence type="ECO:0000256" key="2">
    <source>
        <dbReference type="SAM" id="SignalP"/>
    </source>
</evidence>
<dbReference type="EMBL" id="CACRUX010000055">
    <property type="protein sequence ID" value="VYU24256.1"/>
    <property type="molecule type" value="Genomic_DNA"/>
</dbReference>